<dbReference type="Proteomes" id="UP000565078">
    <property type="component" value="Unassembled WGS sequence"/>
</dbReference>
<evidence type="ECO:0000256" key="6">
    <source>
        <dbReference type="ARBA" id="ARBA00050776"/>
    </source>
</evidence>
<evidence type="ECO:0000259" key="9">
    <source>
        <dbReference type="Pfam" id="PF00266"/>
    </source>
</evidence>
<dbReference type="EC" id="2.8.1.7" evidence="3 8"/>
<dbReference type="InterPro" id="IPR000192">
    <property type="entry name" value="Aminotrans_V_dom"/>
</dbReference>
<dbReference type="PANTHER" id="PTHR43586">
    <property type="entry name" value="CYSTEINE DESULFURASE"/>
    <property type="match status" value="1"/>
</dbReference>
<keyword evidence="5 8" id="KW-0663">Pyridoxal phosphate</keyword>
<evidence type="ECO:0000256" key="3">
    <source>
        <dbReference type="ARBA" id="ARBA00012239"/>
    </source>
</evidence>
<dbReference type="CDD" id="cd06453">
    <property type="entry name" value="SufS_like"/>
    <property type="match status" value="1"/>
</dbReference>
<evidence type="ECO:0000256" key="2">
    <source>
        <dbReference type="ARBA" id="ARBA00010447"/>
    </source>
</evidence>
<dbReference type="InterPro" id="IPR020578">
    <property type="entry name" value="Aminotrans_V_PyrdxlP_BS"/>
</dbReference>
<dbReference type="GO" id="GO:0030170">
    <property type="term" value="F:pyridoxal phosphate binding"/>
    <property type="evidence" value="ECO:0007669"/>
    <property type="project" value="UniProtKB-UniRule"/>
</dbReference>
<dbReference type="InterPro" id="IPR015421">
    <property type="entry name" value="PyrdxlP-dep_Trfase_major"/>
</dbReference>
<dbReference type="NCBIfam" id="TIGR01979">
    <property type="entry name" value="sufS"/>
    <property type="match status" value="1"/>
</dbReference>
<sequence>MDVQKIRADFPILQKRKDVIYLDNAATSLKPKPVLEAMDSYYSNMTANIGRGSHRMSQEASRTFEDSRREVAKFIGAHDNELIFTRNATEGINTAAFSLDRMGHFSEGDEIVVSIMEHHANFIPWQQLCLAKGLRFKIVALNDDYTLNMDDLASKVSKRTKMVAICHGANTVGTITPAKEIGQIAHDSGALFLLDGAQSVPHMPLDVKKINCDFLAFSAHKMLGPTGIGALYGKAELLAKMPPYNYGGGMIQSVGADRTTFAGPPQRFEAGTMPIAEAFGFAQSVRYLKRIGMQDVAEHEKKLTERCIRKLGEIGGIELYCPKNADKQGGIVLFEAKGIDAVDFALALDESRGIAIRSGLHCAEPMVSSINPKGLDRASFYVYNTAEEVDILCEQASKIARAFA</sequence>
<protein>
    <recommendedName>
        <fullName evidence="3 8">Cysteine desulfurase</fullName>
        <ecNumber evidence="3 8">2.8.1.7</ecNumber>
    </recommendedName>
</protein>
<evidence type="ECO:0000256" key="7">
    <source>
        <dbReference type="RuleBase" id="RU004504"/>
    </source>
</evidence>
<evidence type="ECO:0000256" key="4">
    <source>
        <dbReference type="ARBA" id="ARBA00022679"/>
    </source>
</evidence>
<gene>
    <name evidence="10" type="ORF">HA254_07725</name>
</gene>
<comment type="function">
    <text evidence="8">Catalyzes the removal of elemental sulfur and selenium atoms from L-cysteine, L-cystine, L-selenocysteine, and L-selenocystine to produce L-alanine.</text>
</comment>
<keyword evidence="4 8" id="KW-0808">Transferase</keyword>
<comment type="catalytic activity">
    <reaction evidence="6 8">
        <text>(sulfur carrier)-H + L-cysteine = (sulfur carrier)-SH + L-alanine</text>
        <dbReference type="Rhea" id="RHEA:43892"/>
        <dbReference type="Rhea" id="RHEA-COMP:14737"/>
        <dbReference type="Rhea" id="RHEA-COMP:14739"/>
        <dbReference type="ChEBI" id="CHEBI:29917"/>
        <dbReference type="ChEBI" id="CHEBI:35235"/>
        <dbReference type="ChEBI" id="CHEBI:57972"/>
        <dbReference type="ChEBI" id="CHEBI:64428"/>
        <dbReference type="EC" id="2.8.1.7"/>
    </reaction>
</comment>
<evidence type="ECO:0000313" key="10">
    <source>
        <dbReference type="EMBL" id="HIH10525.1"/>
    </source>
</evidence>
<dbReference type="Gene3D" id="3.90.1150.10">
    <property type="entry name" value="Aspartate Aminotransferase, domain 1"/>
    <property type="match status" value="1"/>
</dbReference>
<dbReference type="GO" id="GO:0006534">
    <property type="term" value="P:cysteine metabolic process"/>
    <property type="evidence" value="ECO:0007669"/>
    <property type="project" value="UniProtKB-UniRule"/>
</dbReference>
<proteinExistence type="inferred from homology"/>
<comment type="caution">
    <text evidence="10">The sequence shown here is derived from an EMBL/GenBank/DDBJ whole genome shotgun (WGS) entry which is preliminary data.</text>
</comment>
<accession>A0A7J4J282</accession>
<dbReference type="EMBL" id="DUGC01000120">
    <property type="protein sequence ID" value="HIH10525.1"/>
    <property type="molecule type" value="Genomic_DNA"/>
</dbReference>
<dbReference type="InterPro" id="IPR015422">
    <property type="entry name" value="PyrdxlP-dep_Trfase_small"/>
</dbReference>
<dbReference type="InterPro" id="IPR015424">
    <property type="entry name" value="PyrdxlP-dep_Trfase"/>
</dbReference>
<evidence type="ECO:0000256" key="8">
    <source>
        <dbReference type="RuleBase" id="RU004506"/>
    </source>
</evidence>
<evidence type="ECO:0000256" key="1">
    <source>
        <dbReference type="ARBA" id="ARBA00001933"/>
    </source>
</evidence>
<reference evidence="11" key="1">
    <citation type="journal article" date="2020" name="bioRxiv">
        <title>A rank-normalized archaeal taxonomy based on genome phylogeny resolves widespread incomplete and uneven classifications.</title>
        <authorList>
            <person name="Rinke C."/>
            <person name="Chuvochina M."/>
            <person name="Mussig A.J."/>
            <person name="Chaumeil P.-A."/>
            <person name="Waite D.W."/>
            <person name="Whitman W.B."/>
            <person name="Parks D.H."/>
            <person name="Hugenholtz P."/>
        </authorList>
    </citation>
    <scope>NUCLEOTIDE SEQUENCE [LARGE SCALE GENOMIC DNA]</scope>
</reference>
<dbReference type="InterPro" id="IPR010970">
    <property type="entry name" value="Cys_dSase_SufS"/>
</dbReference>
<evidence type="ECO:0000313" key="11">
    <source>
        <dbReference type="Proteomes" id="UP000565078"/>
    </source>
</evidence>
<organism evidence="10 11">
    <name type="scientific">Candidatus Iainarchaeum sp</name>
    <dbReference type="NCBI Taxonomy" id="3101447"/>
    <lineage>
        <taxon>Archaea</taxon>
        <taxon>Candidatus Iainarchaeota</taxon>
        <taxon>Candidatus Iainarchaeia</taxon>
        <taxon>Candidatus Iainarchaeales</taxon>
        <taxon>Candidatus Iainarchaeaceae</taxon>
        <taxon>Candidatus Iainarchaeum</taxon>
    </lineage>
</organism>
<name>A0A7J4J282_9ARCH</name>
<evidence type="ECO:0000256" key="5">
    <source>
        <dbReference type="ARBA" id="ARBA00022898"/>
    </source>
</evidence>
<dbReference type="GO" id="GO:0031071">
    <property type="term" value="F:cysteine desulfurase activity"/>
    <property type="evidence" value="ECO:0007669"/>
    <property type="project" value="UniProtKB-UniRule"/>
</dbReference>
<dbReference type="SUPFAM" id="SSF53383">
    <property type="entry name" value="PLP-dependent transferases"/>
    <property type="match status" value="1"/>
</dbReference>
<dbReference type="Pfam" id="PF00266">
    <property type="entry name" value="Aminotran_5"/>
    <property type="match status" value="1"/>
</dbReference>
<dbReference type="Gene3D" id="3.40.640.10">
    <property type="entry name" value="Type I PLP-dependent aspartate aminotransferase-like (Major domain)"/>
    <property type="match status" value="1"/>
</dbReference>
<dbReference type="AlphaFoldDB" id="A0A7J4J282"/>
<dbReference type="PANTHER" id="PTHR43586:SF8">
    <property type="entry name" value="CYSTEINE DESULFURASE 1, CHLOROPLASTIC"/>
    <property type="match status" value="1"/>
</dbReference>
<comment type="similarity">
    <text evidence="2 8">Belongs to the class-V pyridoxal-phosphate-dependent aminotransferase family. Csd subfamily.</text>
</comment>
<feature type="domain" description="Aminotransferase class V" evidence="9">
    <location>
        <begin position="20"/>
        <end position="392"/>
    </location>
</feature>
<dbReference type="PROSITE" id="PS00595">
    <property type="entry name" value="AA_TRANSFER_CLASS_5"/>
    <property type="match status" value="1"/>
</dbReference>
<comment type="cofactor">
    <cofactor evidence="1 7">
        <name>pyridoxal 5'-phosphate</name>
        <dbReference type="ChEBI" id="CHEBI:597326"/>
    </cofactor>
</comment>